<dbReference type="InterPro" id="IPR038888">
    <property type="entry name" value="CFAP36"/>
</dbReference>
<dbReference type="OrthoDB" id="272687at2759"/>
<dbReference type="GO" id="GO:0097546">
    <property type="term" value="C:ciliary base"/>
    <property type="evidence" value="ECO:0007669"/>
    <property type="project" value="TreeGrafter"/>
</dbReference>
<evidence type="ECO:0000256" key="8">
    <source>
        <dbReference type="ARBA" id="ARBA00023273"/>
    </source>
</evidence>
<feature type="compositionally biased region" description="Low complexity" evidence="11">
    <location>
        <begin position="357"/>
        <end position="373"/>
    </location>
</feature>
<organism evidence="13 14">
    <name type="scientific">Bugula neritina</name>
    <name type="common">Brown bryozoan</name>
    <name type="synonym">Sertularia neritina</name>
    <dbReference type="NCBI Taxonomy" id="10212"/>
    <lineage>
        <taxon>Eukaryota</taxon>
        <taxon>Metazoa</taxon>
        <taxon>Spiralia</taxon>
        <taxon>Lophotrochozoa</taxon>
        <taxon>Bryozoa</taxon>
        <taxon>Gymnolaemata</taxon>
        <taxon>Cheilostomatida</taxon>
        <taxon>Flustrina</taxon>
        <taxon>Buguloidea</taxon>
        <taxon>Bugulidae</taxon>
        <taxon>Bugula</taxon>
    </lineage>
</organism>
<feature type="domain" description="BART" evidence="12">
    <location>
        <begin position="6"/>
        <end position="122"/>
    </location>
</feature>
<comment type="subcellular location">
    <subcellularLocation>
        <location evidence="1">Cell projection</location>
        <location evidence="1">Cilium</location>
    </subcellularLocation>
    <subcellularLocation>
        <location evidence="2">Cytoplasm</location>
    </subcellularLocation>
</comment>
<evidence type="ECO:0000256" key="6">
    <source>
        <dbReference type="ARBA" id="ARBA00023054"/>
    </source>
</evidence>
<evidence type="ECO:0000259" key="12">
    <source>
        <dbReference type="Pfam" id="PF11527"/>
    </source>
</evidence>
<evidence type="ECO:0000256" key="3">
    <source>
        <dbReference type="ARBA" id="ARBA00007460"/>
    </source>
</evidence>
<feature type="coiled-coil region" evidence="10">
    <location>
        <begin position="198"/>
        <end position="227"/>
    </location>
</feature>
<evidence type="ECO:0000256" key="10">
    <source>
        <dbReference type="SAM" id="Coils"/>
    </source>
</evidence>
<evidence type="ECO:0000313" key="14">
    <source>
        <dbReference type="Proteomes" id="UP000593567"/>
    </source>
</evidence>
<reference evidence="13" key="1">
    <citation type="submission" date="2020-06" db="EMBL/GenBank/DDBJ databases">
        <title>Draft genome of Bugula neritina, a colonial animal packing powerful symbionts and potential medicines.</title>
        <authorList>
            <person name="Rayko M."/>
        </authorList>
    </citation>
    <scope>NUCLEOTIDE SEQUENCE [LARGE SCALE GENOMIC DNA]</scope>
    <source>
        <strain evidence="13">Kwan_BN1</strain>
    </source>
</reference>
<gene>
    <name evidence="13" type="ORF">EB796_013964</name>
</gene>
<dbReference type="InterPro" id="IPR042541">
    <property type="entry name" value="BART_sf"/>
</dbReference>
<dbReference type="PANTHER" id="PTHR21532:SF0">
    <property type="entry name" value="CILIA- AND FLAGELLA-ASSOCIATED PROTEIN 36"/>
    <property type="match status" value="1"/>
</dbReference>
<keyword evidence="6 10" id="KW-0175">Coiled coil</keyword>
<evidence type="ECO:0000256" key="4">
    <source>
        <dbReference type="ARBA" id="ARBA00021815"/>
    </source>
</evidence>
<keyword evidence="8" id="KW-0966">Cell projection</keyword>
<keyword evidence="14" id="KW-1185">Reference proteome</keyword>
<dbReference type="GO" id="GO:0005930">
    <property type="term" value="C:axoneme"/>
    <property type="evidence" value="ECO:0007669"/>
    <property type="project" value="TreeGrafter"/>
</dbReference>
<dbReference type="PANTHER" id="PTHR21532">
    <property type="entry name" value="PHOSPHODIESTERASE HL"/>
    <property type="match status" value="1"/>
</dbReference>
<dbReference type="Pfam" id="PF11527">
    <property type="entry name" value="ARL2_Bind_BART"/>
    <property type="match status" value="1"/>
</dbReference>
<evidence type="ECO:0000256" key="11">
    <source>
        <dbReference type="SAM" id="MobiDB-lite"/>
    </source>
</evidence>
<keyword evidence="7" id="KW-0969">Cilium</keyword>
<dbReference type="EMBL" id="VXIV02002034">
    <property type="protein sequence ID" value="KAF6027741.1"/>
    <property type="molecule type" value="Genomic_DNA"/>
</dbReference>
<sequence length="403" mass="45087">MARQKSDWVYDELLNYVGSPLFQAPVISFMESNCLIFDPSLEDCKEYRELHGAYCALVTVLLDAFRQDTKLTHDQVIKAMTEMSRRTELRAVFSGLFELILATESFTLFSRLMTQKNLELQQQALLLIMKQYGQIPEVLQTAKPEAASQPKASAADNQTPAVKAVKEEDAEVLNSVIRSTEKSAAAKPTKEDEEMKKVAVAEAALIKAESNKEQQKLEQAMKDLMLDKQPSEESKVTKHSVPVTKPALPRLTNHAAALPTPTQSQKPPVKVTKTAPVGDGDAASLWIAQAKAENDHETVTAVQTAAATFSQMPPDELQKRQKYLQEQRQKLTAMKQKEREKQLETYEKTTTSRPKSARVARSALSRAPESAPAESEEKKKELDMRKAIANRLKAEVLETRDFK</sequence>
<evidence type="ECO:0000313" key="13">
    <source>
        <dbReference type="EMBL" id="KAF6027741.1"/>
    </source>
</evidence>
<keyword evidence="5" id="KW-0963">Cytoplasm</keyword>
<dbReference type="Proteomes" id="UP000593567">
    <property type="component" value="Unassembled WGS sequence"/>
</dbReference>
<feature type="region of interest" description="Disordered" evidence="11">
    <location>
        <begin position="257"/>
        <end position="277"/>
    </location>
</feature>
<dbReference type="Gene3D" id="1.20.1520.10">
    <property type="entry name" value="ADP-ribosylation factor-like 2-binding protein, domain"/>
    <property type="match status" value="1"/>
</dbReference>
<evidence type="ECO:0000256" key="2">
    <source>
        <dbReference type="ARBA" id="ARBA00004496"/>
    </source>
</evidence>
<dbReference type="InterPro" id="IPR023379">
    <property type="entry name" value="BART_dom"/>
</dbReference>
<protein>
    <recommendedName>
        <fullName evidence="4">Cilia- and flagella-associated protein 36</fullName>
    </recommendedName>
    <alternativeName>
        <fullName evidence="9">Coiled-coil domain-containing protein 104</fullName>
    </alternativeName>
</protein>
<comment type="caution">
    <text evidence="13">The sequence shown here is derived from an EMBL/GenBank/DDBJ whole genome shotgun (WGS) entry which is preliminary data.</text>
</comment>
<feature type="compositionally biased region" description="Basic and acidic residues" evidence="11">
    <location>
        <begin position="320"/>
        <end position="347"/>
    </location>
</feature>
<comment type="similarity">
    <text evidence="3">Belongs to the CFAP36 family.</text>
</comment>
<evidence type="ECO:0000256" key="5">
    <source>
        <dbReference type="ARBA" id="ARBA00022490"/>
    </source>
</evidence>
<name>A0A7J7JPY9_BUGNE</name>
<accession>A0A7J7JPY9</accession>
<evidence type="ECO:0000256" key="1">
    <source>
        <dbReference type="ARBA" id="ARBA00004138"/>
    </source>
</evidence>
<feature type="region of interest" description="Disordered" evidence="11">
    <location>
        <begin position="320"/>
        <end position="382"/>
    </location>
</feature>
<proteinExistence type="inferred from homology"/>
<dbReference type="AlphaFoldDB" id="A0A7J7JPY9"/>
<evidence type="ECO:0000256" key="7">
    <source>
        <dbReference type="ARBA" id="ARBA00023069"/>
    </source>
</evidence>
<evidence type="ECO:0000256" key="9">
    <source>
        <dbReference type="ARBA" id="ARBA00031593"/>
    </source>
</evidence>